<accession>A0A1H3MXD7</accession>
<reference evidence="2" key="1">
    <citation type="submission" date="2016-10" db="EMBL/GenBank/DDBJ databases">
        <authorList>
            <person name="Varghese N."/>
            <person name="Submissions S."/>
        </authorList>
    </citation>
    <scope>NUCLEOTIDE SEQUENCE [LARGE SCALE GENOMIC DNA]</scope>
    <source>
        <strain evidence="2">DSM 100420</strain>
    </source>
</reference>
<keyword evidence="1" id="KW-0418">Kinase</keyword>
<keyword evidence="2" id="KW-1185">Reference proteome</keyword>
<dbReference type="Gene3D" id="3.40.50.300">
    <property type="entry name" value="P-loop containing nucleotide triphosphate hydrolases"/>
    <property type="match status" value="1"/>
</dbReference>
<evidence type="ECO:0000313" key="1">
    <source>
        <dbReference type="EMBL" id="SDY81246.1"/>
    </source>
</evidence>
<gene>
    <name evidence="1" type="ORF">SAMN05444004_103204</name>
</gene>
<evidence type="ECO:0000313" key="2">
    <source>
        <dbReference type="Proteomes" id="UP000198914"/>
    </source>
</evidence>
<name>A0A1H3MXD7_9RHOB</name>
<dbReference type="GO" id="GO:0016301">
    <property type="term" value="F:kinase activity"/>
    <property type="evidence" value="ECO:0007669"/>
    <property type="project" value="UniProtKB-KW"/>
</dbReference>
<organism evidence="1 2">
    <name type="scientific">Jannaschia faecimaris</name>
    <dbReference type="NCBI Taxonomy" id="1244108"/>
    <lineage>
        <taxon>Bacteria</taxon>
        <taxon>Pseudomonadati</taxon>
        <taxon>Pseudomonadota</taxon>
        <taxon>Alphaproteobacteria</taxon>
        <taxon>Rhodobacterales</taxon>
        <taxon>Roseobacteraceae</taxon>
        <taxon>Jannaschia</taxon>
    </lineage>
</organism>
<protein>
    <submittedName>
        <fullName evidence="1">Predicted kinase</fullName>
    </submittedName>
</protein>
<sequence>MSFAPALESAFRNSVSIAEIGFRSRREKPGSRIRIRPSVAHCASSKGILMSPKLPTLHLLCGKIASGKSILAAELGSLDGTVVIAEDDWLNALYSEEMSSIPDYVRCTSKLRGIMGPHVASLLNAGLSVVLDFQANTIEARKWMRSVLEQTNADHQLHVLDVPDEVCLARLQARNAQGEHPFAATEQQFRQISMHFVAPSPDEGFNMVLH</sequence>
<dbReference type="Pfam" id="PF13671">
    <property type="entry name" value="AAA_33"/>
    <property type="match status" value="1"/>
</dbReference>
<dbReference type="AlphaFoldDB" id="A0A1H3MXD7"/>
<dbReference type="InterPro" id="IPR027417">
    <property type="entry name" value="P-loop_NTPase"/>
</dbReference>
<keyword evidence="1" id="KW-0808">Transferase</keyword>
<dbReference type="EMBL" id="FNPX01000003">
    <property type="protein sequence ID" value="SDY81246.1"/>
    <property type="molecule type" value="Genomic_DNA"/>
</dbReference>
<proteinExistence type="predicted"/>
<dbReference type="Proteomes" id="UP000198914">
    <property type="component" value="Unassembled WGS sequence"/>
</dbReference>
<dbReference type="STRING" id="1244108.SAMN05444004_103204"/>
<dbReference type="SUPFAM" id="SSF52540">
    <property type="entry name" value="P-loop containing nucleoside triphosphate hydrolases"/>
    <property type="match status" value="1"/>
</dbReference>